<feature type="transmembrane region" description="Helical" evidence="6">
    <location>
        <begin position="44"/>
        <end position="65"/>
    </location>
</feature>
<feature type="transmembrane region" description="Helical" evidence="6">
    <location>
        <begin position="463"/>
        <end position="485"/>
    </location>
</feature>
<feature type="transmembrane region" description="Helical" evidence="6">
    <location>
        <begin position="350"/>
        <end position="368"/>
    </location>
</feature>
<accession>A0A8B7P5A3</accession>
<feature type="transmembrane region" description="Helical" evidence="6">
    <location>
        <begin position="318"/>
        <end position="338"/>
    </location>
</feature>
<evidence type="ECO:0000256" key="1">
    <source>
        <dbReference type="ARBA" id="ARBA00004141"/>
    </source>
</evidence>
<evidence type="ECO:0000313" key="8">
    <source>
        <dbReference type="Proteomes" id="UP000694843"/>
    </source>
</evidence>
<dbReference type="OrthoDB" id="10029266at2759"/>
<comment type="subcellular location">
    <subcellularLocation>
        <location evidence="1">Membrane</location>
        <topology evidence="1">Multi-pass membrane protein</topology>
    </subcellularLocation>
</comment>
<keyword evidence="5 6" id="KW-0472">Membrane</keyword>
<keyword evidence="8" id="KW-1185">Reference proteome</keyword>
<feature type="transmembrane region" description="Helical" evidence="6">
    <location>
        <begin position="77"/>
        <end position="95"/>
    </location>
</feature>
<name>A0A8B7P5A3_HYAAZ</name>
<evidence type="ECO:0000259" key="7">
    <source>
        <dbReference type="Pfam" id="PF12832"/>
    </source>
</evidence>
<evidence type="ECO:0000256" key="3">
    <source>
        <dbReference type="ARBA" id="ARBA00022692"/>
    </source>
</evidence>
<dbReference type="PANTHER" id="PTHR16172">
    <property type="entry name" value="MAJOR FACILITATOR SUPERFAMILY DOMAIN-CONTAINING PROTEIN 6-LIKE"/>
    <property type="match status" value="1"/>
</dbReference>
<gene>
    <name evidence="9" type="primary">LOC108677514</name>
</gene>
<dbReference type="Proteomes" id="UP000694843">
    <property type="component" value="Unplaced"/>
</dbReference>
<dbReference type="Pfam" id="PF12832">
    <property type="entry name" value="MFS_1_like"/>
    <property type="match status" value="1"/>
</dbReference>
<sequence>MGRKQRFSLYHNLRASLPSSVNWKISSSGSGKMEVNTSTLTIKLHYFLFFGGLAPVMPFLLVMSVQLGASVSLMGTVGALVLLLTVLLKPFISAFADTFPWSRKPVFVGTVLLTCLSLSSLSFIPPFLPAPNYKSTFIVDKSVNYSVILSGASDLDALHYSASTVFNSCSHVFTSQITAEQKASSKESTSSHLMIVIPHNSSCELEAGRDCQFTWTSALLQLTLVNSSSDFSTYAVAAPGDASVQCDPPGYAGSLHCVGGVWTDRLCGGASPLQSSSFWSFVALMVVASVAYTIVNSFTDSLTVDTLGPESNYGSQRLWGAVGWGLMGPIGGLAVDVWSGYAQTKDYTPAFFMVFVILSFDVIISSRLKVPALKPSGTAWATMKPVLQRPHFLLFLLFSVVNGVLCAVPFIYLFVLQEEMSARWPTKHIKLTQGLTVLVRSLAELPCLHYSDRILARWGADKFLSAILLLHATRLALTAAAGLWWPVWTTLLVELLNGPCQGLGYPAVVLCAKNFSPDGVSNTVQSLANVAYETLGYALASVLSGFLISWVGSARMFLAWAVVGCVACLLHVVSSSVSRLREQQHNLLPTCTPRGRGPDESRSPGENIVSSTRFRCPWRPKR</sequence>
<proteinExistence type="inferred from homology"/>
<reference evidence="9" key="1">
    <citation type="submission" date="2025-08" db="UniProtKB">
        <authorList>
            <consortium name="RefSeq"/>
        </authorList>
    </citation>
    <scope>IDENTIFICATION</scope>
    <source>
        <tissue evidence="9">Whole organism</tissue>
    </source>
</reference>
<organism evidence="8 9">
    <name type="scientific">Hyalella azteca</name>
    <name type="common">Amphipod</name>
    <dbReference type="NCBI Taxonomy" id="294128"/>
    <lineage>
        <taxon>Eukaryota</taxon>
        <taxon>Metazoa</taxon>
        <taxon>Ecdysozoa</taxon>
        <taxon>Arthropoda</taxon>
        <taxon>Crustacea</taxon>
        <taxon>Multicrustacea</taxon>
        <taxon>Malacostraca</taxon>
        <taxon>Eumalacostraca</taxon>
        <taxon>Peracarida</taxon>
        <taxon>Amphipoda</taxon>
        <taxon>Senticaudata</taxon>
        <taxon>Talitrida</taxon>
        <taxon>Talitroidea</taxon>
        <taxon>Hyalellidae</taxon>
        <taxon>Hyalella</taxon>
    </lineage>
</organism>
<dbReference type="RefSeq" id="XP_018021228.1">
    <property type="nucleotide sequence ID" value="XM_018165739.2"/>
</dbReference>
<evidence type="ECO:0000256" key="5">
    <source>
        <dbReference type="ARBA" id="ARBA00023136"/>
    </source>
</evidence>
<keyword evidence="4 6" id="KW-1133">Transmembrane helix</keyword>
<dbReference type="Gene3D" id="1.20.1250.20">
    <property type="entry name" value="MFS general substrate transporter like domains"/>
    <property type="match status" value="3"/>
</dbReference>
<evidence type="ECO:0000256" key="4">
    <source>
        <dbReference type="ARBA" id="ARBA00022989"/>
    </source>
</evidence>
<evidence type="ECO:0000313" key="9">
    <source>
        <dbReference type="RefSeq" id="XP_018021228.1"/>
    </source>
</evidence>
<dbReference type="InterPro" id="IPR051717">
    <property type="entry name" value="MFS_MFSD6"/>
</dbReference>
<dbReference type="InterPro" id="IPR036259">
    <property type="entry name" value="MFS_trans_sf"/>
</dbReference>
<dbReference type="GO" id="GO:0016020">
    <property type="term" value="C:membrane"/>
    <property type="evidence" value="ECO:0007669"/>
    <property type="project" value="UniProtKB-SubCell"/>
</dbReference>
<keyword evidence="3 6" id="KW-0812">Transmembrane</keyword>
<comment type="similarity">
    <text evidence="2">Belongs to the major facilitator superfamily. MFSD6 family.</text>
</comment>
<dbReference type="SUPFAM" id="SSF103473">
    <property type="entry name" value="MFS general substrate transporter"/>
    <property type="match status" value="1"/>
</dbReference>
<dbReference type="InterPro" id="IPR024989">
    <property type="entry name" value="MFS_assoc_dom"/>
</dbReference>
<dbReference type="AlphaFoldDB" id="A0A8B7P5A3"/>
<feature type="transmembrane region" description="Helical" evidence="6">
    <location>
        <begin position="557"/>
        <end position="577"/>
    </location>
</feature>
<dbReference type="PANTHER" id="PTHR16172:SF37">
    <property type="entry name" value="RE36877P"/>
    <property type="match status" value="1"/>
</dbReference>
<dbReference type="KEGG" id="hazt:108677514"/>
<feature type="domain" description="Major facilitator superfamily associated" evidence="7">
    <location>
        <begin position="41"/>
        <end position="559"/>
    </location>
</feature>
<protein>
    <submittedName>
        <fullName evidence="9">Uncharacterized protein LOC108677514</fullName>
    </submittedName>
</protein>
<feature type="transmembrane region" description="Helical" evidence="6">
    <location>
        <begin position="278"/>
        <end position="298"/>
    </location>
</feature>
<evidence type="ECO:0000256" key="6">
    <source>
        <dbReference type="SAM" id="Phobius"/>
    </source>
</evidence>
<feature type="transmembrane region" description="Helical" evidence="6">
    <location>
        <begin position="392"/>
        <end position="415"/>
    </location>
</feature>
<evidence type="ECO:0000256" key="2">
    <source>
        <dbReference type="ARBA" id="ARBA00005241"/>
    </source>
</evidence>
<dbReference type="GeneID" id="108677514"/>